<dbReference type="EMBL" id="JAGFPW010000005">
    <property type="protein sequence ID" value="MBO3794264.1"/>
    <property type="molecule type" value="Genomic_DNA"/>
</dbReference>
<proteinExistence type="predicted"/>
<gene>
    <name evidence="1" type="ORF">J5227_08070</name>
</gene>
<sequence>MAYVRTHPDYPKFRMKKGVMPDFSGANIADGEIPSGVMDGVNREFKISNRPLKGSEKIFKDGLRMGRASSIAMTDGDYFIDYESKTITFSKTQIPQENSIIRIDYKYMKIG</sequence>
<protein>
    <submittedName>
        <fullName evidence="1">Uncharacterized protein</fullName>
    </submittedName>
</protein>
<name>A0A8I2B6Q7_BACIU</name>
<comment type="caution">
    <text evidence="1">The sequence shown here is derived from an EMBL/GenBank/DDBJ whole genome shotgun (WGS) entry which is preliminary data.</text>
</comment>
<dbReference type="RefSeq" id="WP_163190172.1">
    <property type="nucleotide sequence ID" value="NZ_JAGFPW010000005.1"/>
</dbReference>
<dbReference type="AlphaFoldDB" id="A0A8I2B6Q7"/>
<evidence type="ECO:0000313" key="2">
    <source>
        <dbReference type="Proteomes" id="UP000665181"/>
    </source>
</evidence>
<evidence type="ECO:0000313" key="1">
    <source>
        <dbReference type="EMBL" id="MBO3794264.1"/>
    </source>
</evidence>
<dbReference type="Proteomes" id="UP000665181">
    <property type="component" value="Unassembled WGS sequence"/>
</dbReference>
<organism evidence="1 2">
    <name type="scientific">Bacillus subtilis</name>
    <dbReference type="NCBI Taxonomy" id="1423"/>
    <lineage>
        <taxon>Bacteria</taxon>
        <taxon>Bacillati</taxon>
        <taxon>Bacillota</taxon>
        <taxon>Bacilli</taxon>
        <taxon>Bacillales</taxon>
        <taxon>Bacillaceae</taxon>
        <taxon>Bacillus</taxon>
    </lineage>
</organism>
<accession>A0A8I2B6Q7</accession>
<reference evidence="1" key="1">
    <citation type="submission" date="2021-03" db="EMBL/GenBank/DDBJ databases">
        <title>Isolation of Bacillus subtilis from fermented food sample.</title>
        <authorList>
            <person name="Lakshmanan V."/>
            <person name="Athira K."/>
            <person name="Rajagopal K."/>
        </authorList>
    </citation>
    <scope>NUCLEOTIDE SEQUENCE</scope>
    <source>
        <strain evidence="1">S1</strain>
    </source>
</reference>